<keyword evidence="5 16" id="KW-0349">Heme</keyword>
<dbReference type="GO" id="GO:0020037">
    <property type="term" value="F:heme binding"/>
    <property type="evidence" value="ECO:0007669"/>
    <property type="project" value="InterPro"/>
</dbReference>
<dbReference type="InterPro" id="IPR000883">
    <property type="entry name" value="Cyt_C_Oxase_1"/>
</dbReference>
<evidence type="ECO:0000256" key="9">
    <source>
        <dbReference type="ARBA" id="ARBA00022967"/>
    </source>
</evidence>
<sequence length="546" mass="60501">MASESTHAVLQPNVGTAEHGHHPAQMPTGIMRWVLTTNHKEIGSLYLLFSLLMLFVGGSMALVIRAELFQPGLQYVQPEFFNQMTTMHGLIMVFGAIMPAFVGLANWMIPMQIGAPDMALPRLNNFSFWLLPVAFGILLSTLLMEGGGPNFGWTFYAPLSTTYAPPSTSFFIMSIHLAGISSILGAINIIATILNLRTPGMRLMDMSLFVWTWLITAFLLIAVMPVLAGVVTMMLLDINFGTSFFDAAGGGDPVLFQHLFWFFGHPEVYIMILPAFGIVSLIVPTFARKRLFGYASMVYATASIALLSFVVWAHHMFTVGLPLTAELFFMYSTMLIAVPTGVKVFNWIATLFRGSISFEVPMLFALGFIVMFTIGGLSGVMLAIVPADFQYHDTYFVVAHFHYVLVPGALFAILAGAYYWMPKWTGHYADETLGRWHFWLSVIGVNLTFFPMHFSGLAGMPRRIPDYALQFADFNMISSIGGFLFGFSQLIFVWVLVKAIRGGEKAPAKAWEGAEGLEWTVPCPAPIHTFETPPKFVPEVDSPSRH</sequence>
<dbReference type="InterPro" id="IPR023615">
    <property type="entry name" value="Cyt_c_Oxase_su1_BS"/>
</dbReference>
<comment type="catalytic activity">
    <reaction evidence="15 17">
        <text>4 Fe(II)-[cytochrome c] + O2 + 8 H(+)(in) = 4 Fe(III)-[cytochrome c] + 2 H2O + 4 H(+)(out)</text>
        <dbReference type="Rhea" id="RHEA:11436"/>
        <dbReference type="Rhea" id="RHEA-COMP:10350"/>
        <dbReference type="Rhea" id="RHEA-COMP:14399"/>
        <dbReference type="ChEBI" id="CHEBI:15377"/>
        <dbReference type="ChEBI" id="CHEBI:15378"/>
        <dbReference type="ChEBI" id="CHEBI:15379"/>
        <dbReference type="ChEBI" id="CHEBI:29033"/>
        <dbReference type="ChEBI" id="CHEBI:29034"/>
        <dbReference type="EC" id="7.1.1.9"/>
    </reaction>
</comment>
<evidence type="ECO:0000313" key="20">
    <source>
        <dbReference type="Proteomes" id="UP000250744"/>
    </source>
</evidence>
<evidence type="ECO:0000256" key="11">
    <source>
        <dbReference type="ARBA" id="ARBA00022989"/>
    </source>
</evidence>
<dbReference type="GO" id="GO:0022904">
    <property type="term" value="P:respiratory electron transport chain"/>
    <property type="evidence" value="ECO:0007669"/>
    <property type="project" value="TreeGrafter"/>
</dbReference>
<proteinExistence type="inferred from homology"/>
<evidence type="ECO:0000256" key="12">
    <source>
        <dbReference type="ARBA" id="ARBA00023004"/>
    </source>
</evidence>
<dbReference type="UniPathway" id="UPA00705"/>
<keyword evidence="9" id="KW-1278">Translocase</keyword>
<reference evidence="19 20" key="1">
    <citation type="submission" date="2018-06" db="EMBL/GenBank/DDBJ databases">
        <title>Nitrincola tibetense sp. nov., isolated from Lake XuguoCo on Tibetan Plateau.</title>
        <authorList>
            <person name="Xing P."/>
        </authorList>
    </citation>
    <scope>NUCLEOTIDE SEQUENCE [LARGE SCALE GENOMIC DNA]</scope>
    <source>
        <strain evidence="20">xg18</strain>
    </source>
</reference>
<dbReference type="GO" id="GO:0046872">
    <property type="term" value="F:metal ion binding"/>
    <property type="evidence" value="ECO:0007669"/>
    <property type="project" value="UniProtKB-KW"/>
</dbReference>
<keyword evidence="4 16" id="KW-0813">Transport</keyword>
<keyword evidence="7 16" id="KW-0812">Transmembrane</keyword>
<evidence type="ECO:0000256" key="16">
    <source>
        <dbReference type="RuleBase" id="RU000370"/>
    </source>
</evidence>
<accession>A0A364NQH7</accession>
<feature type="transmembrane region" description="Helical" evidence="17">
    <location>
        <begin position="86"/>
        <end position="105"/>
    </location>
</feature>
<feature type="transmembrane region" description="Helical" evidence="17">
    <location>
        <begin position="126"/>
        <end position="144"/>
    </location>
</feature>
<evidence type="ECO:0000256" key="13">
    <source>
        <dbReference type="ARBA" id="ARBA00023008"/>
    </source>
</evidence>
<keyword evidence="17" id="KW-1003">Cell membrane</keyword>
<evidence type="ECO:0000256" key="17">
    <source>
        <dbReference type="RuleBase" id="RU363061"/>
    </source>
</evidence>
<keyword evidence="14 17" id="KW-0472">Membrane</keyword>
<dbReference type="Proteomes" id="UP000250744">
    <property type="component" value="Unassembled WGS sequence"/>
</dbReference>
<evidence type="ECO:0000256" key="3">
    <source>
        <dbReference type="ARBA" id="ARBA00009578"/>
    </source>
</evidence>
<evidence type="ECO:0000256" key="14">
    <source>
        <dbReference type="ARBA" id="ARBA00023136"/>
    </source>
</evidence>
<feature type="transmembrane region" description="Helical" evidence="17">
    <location>
        <begin position="208"/>
        <end position="236"/>
    </location>
</feature>
<comment type="similarity">
    <text evidence="3 16">Belongs to the heme-copper respiratory oxidase family.</text>
</comment>
<comment type="function">
    <text evidence="17">Cytochrome c oxidase is the component of the respiratory chain that catalyzes the reduction of oxygen to water. Subunits 1-3 form the functional core of the enzyme complex. CO I is the catalytic subunit of the enzyme. Electrons originating in cytochrome c are transferred via the copper A center of subunit 2 and heme A of subunit 1 to the bimetallic center formed by heme A3 and copper B.</text>
</comment>
<dbReference type="EC" id="7.1.1.9" evidence="17"/>
<dbReference type="PANTHER" id="PTHR10422">
    <property type="entry name" value="CYTOCHROME C OXIDASE SUBUNIT 1"/>
    <property type="match status" value="1"/>
</dbReference>
<dbReference type="AlphaFoldDB" id="A0A364NQH7"/>
<dbReference type="InterPro" id="IPR023616">
    <property type="entry name" value="Cyt_c_oxase-like_su1_dom"/>
</dbReference>
<feature type="transmembrane region" description="Helical" evidence="17">
    <location>
        <begin position="45"/>
        <end position="66"/>
    </location>
</feature>
<feature type="transmembrane region" description="Helical" evidence="17">
    <location>
        <begin position="433"/>
        <end position="454"/>
    </location>
</feature>
<dbReference type="OrthoDB" id="9803294at2"/>
<comment type="pathway">
    <text evidence="2 17">Energy metabolism; oxidative phosphorylation.</text>
</comment>
<organism evidence="19 20">
    <name type="scientific">Nitrincola tibetensis</name>
    <dbReference type="NCBI Taxonomy" id="2219697"/>
    <lineage>
        <taxon>Bacteria</taxon>
        <taxon>Pseudomonadati</taxon>
        <taxon>Pseudomonadota</taxon>
        <taxon>Gammaproteobacteria</taxon>
        <taxon>Oceanospirillales</taxon>
        <taxon>Oceanospirillaceae</taxon>
        <taxon>Nitrincola</taxon>
    </lineage>
</organism>
<dbReference type="FunFam" id="1.20.210.10:FF:000004">
    <property type="entry name" value="Cytochrome c oxidase subunit 1"/>
    <property type="match status" value="1"/>
</dbReference>
<evidence type="ECO:0000256" key="7">
    <source>
        <dbReference type="ARBA" id="ARBA00022692"/>
    </source>
</evidence>
<dbReference type="PRINTS" id="PR01165">
    <property type="entry name" value="CYCOXIDASEI"/>
</dbReference>
<evidence type="ECO:0000256" key="15">
    <source>
        <dbReference type="ARBA" id="ARBA00047816"/>
    </source>
</evidence>
<dbReference type="NCBIfam" id="TIGR02891">
    <property type="entry name" value="CtaD_CoxA"/>
    <property type="match status" value="1"/>
</dbReference>
<dbReference type="InterPro" id="IPR036927">
    <property type="entry name" value="Cyt_c_oxase-like_su1_sf"/>
</dbReference>
<dbReference type="Pfam" id="PF00115">
    <property type="entry name" value="COX1"/>
    <property type="match status" value="1"/>
</dbReference>
<dbReference type="SUPFAM" id="SSF81442">
    <property type="entry name" value="Cytochrome c oxidase subunit I-like"/>
    <property type="match status" value="1"/>
</dbReference>
<dbReference type="PROSITE" id="PS50855">
    <property type="entry name" value="COX1"/>
    <property type="match status" value="1"/>
</dbReference>
<evidence type="ECO:0000313" key="19">
    <source>
        <dbReference type="EMBL" id="RAU19270.1"/>
    </source>
</evidence>
<dbReference type="GO" id="GO:0015990">
    <property type="term" value="P:electron transport coupled proton transport"/>
    <property type="evidence" value="ECO:0007669"/>
    <property type="project" value="InterPro"/>
</dbReference>
<feature type="transmembrane region" description="Helical" evidence="17">
    <location>
        <begin position="170"/>
        <end position="196"/>
    </location>
</feature>
<feature type="transmembrane region" description="Helical" evidence="17">
    <location>
        <begin position="294"/>
        <end position="315"/>
    </location>
</feature>
<keyword evidence="13 17" id="KW-0186">Copper</keyword>
<keyword evidence="10 16" id="KW-0249">Electron transport</keyword>
<evidence type="ECO:0000259" key="18">
    <source>
        <dbReference type="PROSITE" id="PS50855"/>
    </source>
</evidence>
<keyword evidence="11 17" id="KW-1133">Transmembrane helix</keyword>
<gene>
    <name evidence="19" type="primary">ctaD</name>
    <name evidence="19" type="ORF">DN062_03115</name>
</gene>
<protein>
    <recommendedName>
        <fullName evidence="17">Cytochrome c oxidase subunit 1</fullName>
        <ecNumber evidence="17">7.1.1.9</ecNumber>
    </recommendedName>
</protein>
<dbReference type="GO" id="GO:0005886">
    <property type="term" value="C:plasma membrane"/>
    <property type="evidence" value="ECO:0007669"/>
    <property type="project" value="UniProtKB-SubCell"/>
</dbReference>
<feature type="transmembrane region" description="Helical" evidence="17">
    <location>
        <begin position="397"/>
        <end position="421"/>
    </location>
</feature>
<feature type="transmembrane region" description="Helical" evidence="17">
    <location>
        <begin position="360"/>
        <end position="385"/>
    </location>
</feature>
<dbReference type="InterPro" id="IPR033944">
    <property type="entry name" value="Cyt_c_oxase_su1_dom"/>
</dbReference>
<comment type="caution">
    <text evidence="19">The sequence shown here is derived from an EMBL/GenBank/DDBJ whole genome shotgun (WGS) entry which is preliminary data.</text>
</comment>
<evidence type="ECO:0000256" key="10">
    <source>
        <dbReference type="ARBA" id="ARBA00022982"/>
    </source>
</evidence>
<feature type="transmembrane region" description="Helical" evidence="17">
    <location>
        <begin position="474"/>
        <end position="497"/>
    </location>
</feature>
<evidence type="ECO:0000256" key="8">
    <source>
        <dbReference type="ARBA" id="ARBA00022723"/>
    </source>
</evidence>
<evidence type="ECO:0000256" key="2">
    <source>
        <dbReference type="ARBA" id="ARBA00004673"/>
    </source>
</evidence>
<dbReference type="Gene3D" id="1.20.210.10">
    <property type="entry name" value="Cytochrome c oxidase-like, subunit I domain"/>
    <property type="match status" value="1"/>
</dbReference>
<keyword evidence="6 16" id="KW-0679">Respiratory chain</keyword>
<name>A0A364NQH7_9GAMM</name>
<evidence type="ECO:0000256" key="6">
    <source>
        <dbReference type="ARBA" id="ARBA00022660"/>
    </source>
</evidence>
<dbReference type="PROSITE" id="PS00077">
    <property type="entry name" value="COX1_CUB"/>
    <property type="match status" value="1"/>
</dbReference>
<dbReference type="GO" id="GO:0004129">
    <property type="term" value="F:cytochrome-c oxidase activity"/>
    <property type="evidence" value="ECO:0007669"/>
    <property type="project" value="UniProtKB-EC"/>
</dbReference>
<dbReference type="PANTHER" id="PTHR10422:SF18">
    <property type="entry name" value="CYTOCHROME C OXIDASE SUBUNIT 1"/>
    <property type="match status" value="1"/>
</dbReference>
<dbReference type="EMBL" id="QKRX01000002">
    <property type="protein sequence ID" value="RAU19270.1"/>
    <property type="molecule type" value="Genomic_DNA"/>
</dbReference>
<evidence type="ECO:0000256" key="5">
    <source>
        <dbReference type="ARBA" id="ARBA00022617"/>
    </source>
</evidence>
<evidence type="ECO:0000256" key="4">
    <source>
        <dbReference type="ARBA" id="ARBA00022448"/>
    </source>
</evidence>
<keyword evidence="8 17" id="KW-0479">Metal-binding</keyword>
<dbReference type="GO" id="GO:0006119">
    <property type="term" value="P:oxidative phosphorylation"/>
    <property type="evidence" value="ECO:0007669"/>
    <property type="project" value="UniProtKB-UniPathway"/>
</dbReference>
<dbReference type="GO" id="GO:0045277">
    <property type="term" value="C:respiratory chain complex IV"/>
    <property type="evidence" value="ECO:0007669"/>
    <property type="project" value="InterPro"/>
</dbReference>
<feature type="transmembrane region" description="Helical" evidence="17">
    <location>
        <begin position="327"/>
        <end position="348"/>
    </location>
</feature>
<feature type="transmembrane region" description="Helical" evidence="17">
    <location>
        <begin position="268"/>
        <end position="287"/>
    </location>
</feature>
<keyword evidence="20" id="KW-1185">Reference proteome</keyword>
<keyword evidence="12 17" id="KW-0408">Iron</keyword>
<evidence type="ECO:0000256" key="1">
    <source>
        <dbReference type="ARBA" id="ARBA00004141"/>
    </source>
</evidence>
<dbReference type="CDD" id="cd01663">
    <property type="entry name" value="Cyt_c_Oxidase_I"/>
    <property type="match status" value="1"/>
</dbReference>
<dbReference type="InterPro" id="IPR014241">
    <property type="entry name" value="Cyt_c_oxidase_su1_bac"/>
</dbReference>
<comment type="subcellular location">
    <subcellularLocation>
        <location evidence="17">Cell membrane</location>
        <topology evidence="17">Multi-pass membrane protein</topology>
    </subcellularLocation>
    <subcellularLocation>
        <location evidence="1">Membrane</location>
        <topology evidence="1">Multi-pass membrane protein</topology>
    </subcellularLocation>
</comment>
<feature type="domain" description="Cytochrome oxidase subunit I profile" evidence="18">
    <location>
        <begin position="33"/>
        <end position="541"/>
    </location>
</feature>